<accession>A0A1K1P4G0</accession>
<comment type="catalytic activity">
    <reaction evidence="2">
        <text>9-ribosyl-trans-zeatin 5'-phosphate + H2O = trans-zeatin + D-ribose 5-phosphate</text>
        <dbReference type="Rhea" id="RHEA:48564"/>
        <dbReference type="ChEBI" id="CHEBI:15377"/>
        <dbReference type="ChEBI" id="CHEBI:16522"/>
        <dbReference type="ChEBI" id="CHEBI:78346"/>
        <dbReference type="ChEBI" id="CHEBI:87947"/>
        <dbReference type="EC" id="3.2.2.n1"/>
    </reaction>
</comment>
<name>A0A1K1P4G0_9PSEU</name>
<dbReference type="PANTHER" id="PTHR31223">
    <property type="entry name" value="LOG FAMILY PROTEIN YJL055W"/>
    <property type="match status" value="1"/>
</dbReference>
<dbReference type="AlphaFoldDB" id="A0A1K1P4G0"/>
<gene>
    <name evidence="3" type="ORF">SAMN04489730_0229</name>
</gene>
<proteinExistence type="inferred from homology"/>
<organism evidence="3 4">
    <name type="scientific">Amycolatopsis australiensis</name>
    <dbReference type="NCBI Taxonomy" id="546364"/>
    <lineage>
        <taxon>Bacteria</taxon>
        <taxon>Bacillati</taxon>
        <taxon>Actinomycetota</taxon>
        <taxon>Actinomycetes</taxon>
        <taxon>Pseudonocardiales</taxon>
        <taxon>Pseudonocardiaceae</taxon>
        <taxon>Amycolatopsis</taxon>
    </lineage>
</organism>
<dbReference type="InterPro" id="IPR005269">
    <property type="entry name" value="LOG"/>
</dbReference>
<keyword evidence="4" id="KW-1185">Reference proteome</keyword>
<protein>
    <recommendedName>
        <fullName evidence="2">Cytokinin riboside 5'-monophosphate phosphoribohydrolase</fullName>
        <ecNumber evidence="2">3.2.2.n1</ecNumber>
    </recommendedName>
</protein>
<dbReference type="GO" id="GO:0005829">
    <property type="term" value="C:cytosol"/>
    <property type="evidence" value="ECO:0007669"/>
    <property type="project" value="TreeGrafter"/>
</dbReference>
<evidence type="ECO:0000256" key="2">
    <source>
        <dbReference type="RuleBase" id="RU363015"/>
    </source>
</evidence>
<dbReference type="InterPro" id="IPR031100">
    <property type="entry name" value="LOG_fam"/>
</dbReference>
<dbReference type="STRING" id="546364.SAMN04489730_0229"/>
<dbReference type="GO" id="GO:0009691">
    <property type="term" value="P:cytokinin biosynthetic process"/>
    <property type="evidence" value="ECO:0007669"/>
    <property type="project" value="UniProtKB-UniRule"/>
</dbReference>
<dbReference type="EMBL" id="FPJG01000006">
    <property type="protein sequence ID" value="SFW42468.1"/>
    <property type="molecule type" value="Genomic_DNA"/>
</dbReference>
<dbReference type="GO" id="GO:0102682">
    <property type="term" value="F:cytokinin riboside 5'-monophosphate phosphoribohydrolase activity"/>
    <property type="evidence" value="ECO:0007669"/>
    <property type="project" value="RHEA"/>
</dbReference>
<dbReference type="PANTHER" id="PTHR31223:SF70">
    <property type="entry name" value="LOG FAMILY PROTEIN YJL055W"/>
    <property type="match status" value="1"/>
</dbReference>
<dbReference type="Gene3D" id="3.40.50.450">
    <property type="match status" value="1"/>
</dbReference>
<reference evidence="4" key="1">
    <citation type="submission" date="2016-11" db="EMBL/GenBank/DDBJ databases">
        <authorList>
            <person name="Varghese N."/>
            <person name="Submissions S."/>
        </authorList>
    </citation>
    <scope>NUCLEOTIDE SEQUENCE [LARGE SCALE GENOMIC DNA]</scope>
    <source>
        <strain evidence="4">DSM 44671</strain>
    </source>
</reference>
<dbReference type="NCBIfam" id="TIGR00730">
    <property type="entry name" value="Rossman fold protein, TIGR00730 family"/>
    <property type="match status" value="1"/>
</dbReference>
<dbReference type="SUPFAM" id="SSF102405">
    <property type="entry name" value="MCP/YpsA-like"/>
    <property type="match status" value="1"/>
</dbReference>
<dbReference type="Proteomes" id="UP000182740">
    <property type="component" value="Unassembled WGS sequence"/>
</dbReference>
<evidence type="ECO:0000313" key="3">
    <source>
        <dbReference type="EMBL" id="SFW42468.1"/>
    </source>
</evidence>
<comment type="similarity">
    <text evidence="1 2">Belongs to the LOG family.</text>
</comment>
<evidence type="ECO:0000313" key="4">
    <source>
        <dbReference type="Proteomes" id="UP000182740"/>
    </source>
</evidence>
<keyword evidence="2" id="KW-0203">Cytokinin biosynthesis</keyword>
<comment type="catalytic activity">
    <reaction evidence="2">
        <text>N(6)-(dimethylallyl)adenosine 5'-phosphate + H2O = N(6)-dimethylallyladenine + D-ribose 5-phosphate</text>
        <dbReference type="Rhea" id="RHEA:48560"/>
        <dbReference type="ChEBI" id="CHEBI:15377"/>
        <dbReference type="ChEBI" id="CHEBI:17660"/>
        <dbReference type="ChEBI" id="CHEBI:57526"/>
        <dbReference type="ChEBI" id="CHEBI:78346"/>
        <dbReference type="EC" id="3.2.2.n1"/>
    </reaction>
</comment>
<sequence length="200" mass="21074">MGRHALMRRICVFCGSSMGFSPRYAEQAAALGKLLAQRGIGLVYGGASVGTMGAVADAALAAGGEVIGVIPEALSSVEIAHAGLSELHVVADMHERKAKMAALSDGFLALPGGAGTLEELFEVWTWAQLGLHGKPIGLVDVDGYYAPLMAFADHMVTEGFLKADYRSLLLTDPDPAALLDRFETYEPPVPPKWAKQPPGI</sequence>
<evidence type="ECO:0000256" key="1">
    <source>
        <dbReference type="ARBA" id="ARBA00006763"/>
    </source>
</evidence>
<dbReference type="EC" id="3.2.2.n1" evidence="2"/>
<keyword evidence="2" id="KW-0378">Hydrolase</keyword>
<dbReference type="Pfam" id="PF03641">
    <property type="entry name" value="Lysine_decarbox"/>
    <property type="match status" value="1"/>
</dbReference>